<evidence type="ECO:0008006" key="4">
    <source>
        <dbReference type="Google" id="ProtNLM"/>
    </source>
</evidence>
<organism evidence="2 3">
    <name type="scientific">Methanobrevibacter thaueri</name>
    <dbReference type="NCBI Taxonomy" id="190975"/>
    <lineage>
        <taxon>Archaea</taxon>
        <taxon>Methanobacteriati</taxon>
        <taxon>Methanobacteriota</taxon>
        <taxon>Methanomada group</taxon>
        <taxon>Methanobacteria</taxon>
        <taxon>Methanobacteriales</taxon>
        <taxon>Methanobacteriaceae</taxon>
        <taxon>Methanobrevibacter</taxon>
    </lineage>
</organism>
<feature type="transmembrane region" description="Helical" evidence="1">
    <location>
        <begin position="44"/>
        <end position="65"/>
    </location>
</feature>
<feature type="transmembrane region" description="Helical" evidence="1">
    <location>
        <begin position="85"/>
        <end position="104"/>
    </location>
</feature>
<feature type="transmembrane region" description="Helical" evidence="1">
    <location>
        <begin position="238"/>
        <end position="254"/>
    </location>
</feature>
<sequence length="288" mass="32028">MNKLKIAKPISTFTNPPIICIPLFLIICLTLSFADGSFDLVKFITLEIVSLIFASILPMAIILFWAKRLGTDKDISNRSDRYMPLIVGIISYFIGFLVCLLFNLDNFLTCLLLCYSVNTGVVLIITTKWKISVHTTGLSGPNAALILLLGSIGALIGILYPLIIWSRVLLKKHTLAQAISGGVQGYFLTVLEMYLFSFILKLPLLNIVSLYDSILYILAIIITPIILGVLSYTNKSRVMFIILEIIALALFLAFTPLNVFIVFLIVSLASIFISLYAGNDFVWFEVLN</sequence>
<feature type="transmembrane region" description="Helical" evidence="1">
    <location>
        <begin position="214"/>
        <end position="232"/>
    </location>
</feature>
<accession>A0A8T3VAB7</accession>
<gene>
    <name evidence="2" type="ORF">E7Z79_09300</name>
</gene>
<comment type="caution">
    <text evidence="2">The sequence shown here is derived from an EMBL/GenBank/DDBJ whole genome shotgun (WGS) entry which is preliminary data.</text>
</comment>
<dbReference type="Proteomes" id="UP000783037">
    <property type="component" value="Unassembled WGS sequence"/>
</dbReference>
<name>A0A8T3VAB7_9EURY</name>
<evidence type="ECO:0000256" key="1">
    <source>
        <dbReference type="SAM" id="Phobius"/>
    </source>
</evidence>
<keyword evidence="1" id="KW-0472">Membrane</keyword>
<keyword evidence="1" id="KW-1133">Transmembrane helix</keyword>
<dbReference type="AlphaFoldDB" id="A0A8T3VAB7"/>
<dbReference type="EMBL" id="SUTK01000086">
    <property type="protein sequence ID" value="MBE6502616.1"/>
    <property type="molecule type" value="Genomic_DNA"/>
</dbReference>
<proteinExistence type="predicted"/>
<evidence type="ECO:0000313" key="2">
    <source>
        <dbReference type="EMBL" id="MBE6502616.1"/>
    </source>
</evidence>
<protein>
    <recommendedName>
        <fullName evidence="4">PAP2 superfamily protein</fullName>
    </recommendedName>
</protein>
<feature type="transmembrane region" description="Helical" evidence="1">
    <location>
        <begin position="183"/>
        <end position="202"/>
    </location>
</feature>
<reference evidence="2" key="1">
    <citation type="submission" date="2019-04" db="EMBL/GenBank/DDBJ databases">
        <title>Evolution of Biomass-Degrading Anaerobic Consortia Revealed by Metagenomics.</title>
        <authorList>
            <person name="Peng X."/>
        </authorList>
    </citation>
    <scope>NUCLEOTIDE SEQUENCE</scope>
    <source>
        <strain evidence="2">SIG18</strain>
    </source>
</reference>
<feature type="transmembrane region" description="Helical" evidence="1">
    <location>
        <begin position="143"/>
        <end position="163"/>
    </location>
</feature>
<dbReference type="RefSeq" id="WP_292742438.1">
    <property type="nucleotide sequence ID" value="NZ_SUTK01000086.1"/>
</dbReference>
<keyword evidence="1" id="KW-0812">Transmembrane</keyword>
<evidence type="ECO:0000313" key="3">
    <source>
        <dbReference type="Proteomes" id="UP000783037"/>
    </source>
</evidence>